<dbReference type="EMBL" id="KQ001647">
    <property type="protein sequence ID" value="KJP89962.1"/>
    <property type="molecule type" value="Genomic_DNA"/>
</dbReference>
<dbReference type="GO" id="GO:0008017">
    <property type="term" value="F:microtubule binding"/>
    <property type="evidence" value="ECO:0007669"/>
    <property type="project" value="InterPro"/>
</dbReference>
<feature type="region of interest" description="Disordered" evidence="1">
    <location>
        <begin position="682"/>
        <end position="705"/>
    </location>
</feature>
<evidence type="ECO:0000313" key="3">
    <source>
        <dbReference type="EMBL" id="KJP89962.1"/>
    </source>
</evidence>
<gene>
    <name evidence="3" type="ORF">AK88_00418</name>
</gene>
<dbReference type="VEuPathDB" id="PlasmoDB:AK88_00418"/>
<dbReference type="RefSeq" id="XP_012333492.1">
    <property type="nucleotide sequence ID" value="XM_012478069.1"/>
</dbReference>
<dbReference type="GeneID" id="24265732"/>
<sequence length="841" mass="97692">MREEDRHAEMLKHYVREGKNTNWHKSERARNNPYCVNYDILLKNYKEEQYIDLNLEVNYNLEELLAYKDNIKKCFHEHNRGNKNNVQRNRRSYHYDDGGGFSCASGDISPFCYDSGGTKKVARDKSDRVEKQLYGHGEYTDESHTSDSSNSYCSDVTDSSSKYEKTNGMNFSQRITYESIILEDKVNLFDTVLAADGVNKNRKGGKNNAMCPSWAAKFEDNTNIDDSYVRTELSYENRECGREGGPSPFHARENSKGVFPSIDLDGHPLSNIKFHKKYTHPTSQKVEEEILKKYEKIIKIMKYLRRIKNKYPQIEATISILSNHIKNVTFNCEKMFDSRQEMNDFLKKIYIYQIYLLKKVVFKNPRDRTSGVSFKDYSEVPEGINRDAHFMIQHLRENRPVKSASGVPHENVHDERWANFSSVRKHEGRTPNPLSKDTQRMSGIKKEKKRDTSFTEDTEESDVCKKGKGKNKSKYKSRESFRGQEKTTQDDDPLGSETNSTHCFTNLYGDDAEKTSAYYANLRHTYREALKNHIHTSGEIFQRGKNKKQSRIKKEHILHEDSLNHKNAYRKSKNLTMSDDADVLPEQEHVREEINKQPQGWGNKRDVPFNTHLVEYESKKEDSGQPYKCIPKDNANNREYRGRSTLSDALKNDYLNVVDVQKCGPKCGDPYGPSLNALNLARTETPPWRSPSKGETGRKDTVSKDGNSQKTLVLFYDINKELSAISNRDSVIHALKHALLNKPYNFSALQNFLFKINVELVEYKNFILLLTRNIKKPHMEALYGLNDFSVFEKVYGKKRAPRFLVSNKVKTFYKYDTFYRRFKELTNVRDFSGITDAVELI</sequence>
<dbReference type="PROSITE" id="PS51508">
    <property type="entry name" value="CKK"/>
    <property type="match status" value="1"/>
</dbReference>
<accession>A0A0D9QSY4</accession>
<evidence type="ECO:0000259" key="2">
    <source>
        <dbReference type="PROSITE" id="PS51508"/>
    </source>
</evidence>
<feature type="domain" description="CKK" evidence="2">
    <location>
        <begin position="715"/>
        <end position="841"/>
    </location>
</feature>
<dbReference type="Gene3D" id="3.10.20.360">
    <property type="entry name" value="CKK domain"/>
    <property type="match status" value="1"/>
</dbReference>
<name>A0A0D9QSY4_PLAFR</name>
<organism evidence="3 4">
    <name type="scientific">Plasmodium fragile</name>
    <dbReference type="NCBI Taxonomy" id="5857"/>
    <lineage>
        <taxon>Eukaryota</taxon>
        <taxon>Sar</taxon>
        <taxon>Alveolata</taxon>
        <taxon>Apicomplexa</taxon>
        <taxon>Aconoidasida</taxon>
        <taxon>Haemosporida</taxon>
        <taxon>Plasmodiidae</taxon>
        <taxon>Plasmodium</taxon>
        <taxon>Plasmodium (Plasmodium)</taxon>
    </lineage>
</organism>
<feature type="region of interest" description="Disordered" evidence="1">
    <location>
        <begin position="617"/>
        <end position="638"/>
    </location>
</feature>
<dbReference type="AlphaFoldDB" id="A0A0D9QSY4"/>
<dbReference type="OrthoDB" id="392726at2759"/>
<evidence type="ECO:0000313" key="4">
    <source>
        <dbReference type="Proteomes" id="UP000054561"/>
    </source>
</evidence>
<keyword evidence="4" id="KW-1185">Reference proteome</keyword>
<proteinExistence type="predicted"/>
<dbReference type="InterPro" id="IPR011033">
    <property type="entry name" value="PRC_barrel-like_sf"/>
</dbReference>
<evidence type="ECO:0000256" key="1">
    <source>
        <dbReference type="SAM" id="MobiDB-lite"/>
    </source>
</evidence>
<dbReference type="InterPro" id="IPR014797">
    <property type="entry name" value="CKK_CAMSAP"/>
</dbReference>
<dbReference type="SMART" id="SM01051">
    <property type="entry name" value="CAMSAP_CKK"/>
    <property type="match status" value="1"/>
</dbReference>
<feature type="compositionally biased region" description="Basic residues" evidence="1">
    <location>
        <begin position="466"/>
        <end position="475"/>
    </location>
</feature>
<feature type="compositionally biased region" description="Basic and acidic residues" evidence="1">
    <location>
        <begin position="476"/>
        <end position="489"/>
    </location>
</feature>
<dbReference type="InterPro" id="IPR038209">
    <property type="entry name" value="CKK_dom_sf"/>
</dbReference>
<feature type="region of interest" description="Disordered" evidence="1">
    <location>
        <begin position="399"/>
        <end position="498"/>
    </location>
</feature>
<reference evidence="3 4" key="1">
    <citation type="submission" date="2014-03" db="EMBL/GenBank/DDBJ databases">
        <title>The Genome Sequence of Plasmodium fragile nilgiri.</title>
        <authorList>
            <consortium name="The Broad Institute Genomics Platform"/>
            <consortium name="The Broad Institute Genome Sequencing Center for Infectious Disease"/>
            <person name="Neafsey D."/>
            <person name="Duraisingh M."/>
            <person name="Young S.K."/>
            <person name="Zeng Q."/>
            <person name="Gargeya S."/>
            <person name="Abouelleil A."/>
            <person name="Alvarado L."/>
            <person name="Chapman S.B."/>
            <person name="Gainer-Dewar J."/>
            <person name="Goldberg J."/>
            <person name="Griggs A."/>
            <person name="Gujja S."/>
            <person name="Hansen M."/>
            <person name="Howarth C."/>
            <person name="Imamovic A."/>
            <person name="Larimer J."/>
            <person name="Pearson M."/>
            <person name="Poon T.W."/>
            <person name="Priest M."/>
            <person name="Roberts A."/>
            <person name="Saif S."/>
            <person name="Shea T."/>
            <person name="Sykes S."/>
            <person name="Wortman J."/>
            <person name="Nusbaum C."/>
            <person name="Birren B."/>
        </authorList>
    </citation>
    <scope>NUCLEOTIDE SEQUENCE [LARGE SCALE GENOMIC DNA]</scope>
    <source>
        <strain evidence="4">nilgiri</strain>
    </source>
</reference>
<dbReference type="OMA" id="VLFYDIN"/>
<dbReference type="Proteomes" id="UP000054561">
    <property type="component" value="Unassembled WGS sequence"/>
</dbReference>
<dbReference type="SUPFAM" id="SSF50346">
    <property type="entry name" value="PRC-barrel domain"/>
    <property type="match status" value="1"/>
</dbReference>
<protein>
    <recommendedName>
        <fullName evidence="2">CKK domain-containing protein</fullName>
    </recommendedName>
</protein>